<gene>
    <name evidence="1" type="ORF">Vadar_016386</name>
</gene>
<evidence type="ECO:0000313" key="1">
    <source>
        <dbReference type="EMBL" id="KAH7840401.1"/>
    </source>
</evidence>
<proteinExistence type="predicted"/>
<dbReference type="EMBL" id="CM037160">
    <property type="protein sequence ID" value="KAH7840401.1"/>
    <property type="molecule type" value="Genomic_DNA"/>
</dbReference>
<accession>A0ACB7XI44</accession>
<protein>
    <submittedName>
        <fullName evidence="1">Uncharacterized protein</fullName>
    </submittedName>
</protein>
<sequence>MDLLVKSVPGMEGFLRRRDLPGFCRVDEVSDPRLQAIKTDTRLTPRAQAVILNTFENLEGPVLSHLGTRMPNLFTIGPLHYHLKSRLSEEKTTTTPPSTASGSFWEEDRSCIEWLDRKPTKSVIYVSFGSITVLLRDQLMEFWYGLVNSGQHFLWVMRPGSITEKDGESQIPVEISEGMKERGYMVGWAPQEEVLNHHSIGGFLTHSGWNSTLESIVAGVPMICWPYFADQTINSRFVSEVWKIGLDTKDTCDRVVIEKMVRDLMVVRKDEFIQSANRMAKMAREAVSEGGSSYCNLDRLIEYIRSMVA</sequence>
<name>A0ACB7XI44_9ERIC</name>
<organism evidence="1 2">
    <name type="scientific">Vaccinium darrowii</name>
    <dbReference type="NCBI Taxonomy" id="229202"/>
    <lineage>
        <taxon>Eukaryota</taxon>
        <taxon>Viridiplantae</taxon>
        <taxon>Streptophyta</taxon>
        <taxon>Embryophyta</taxon>
        <taxon>Tracheophyta</taxon>
        <taxon>Spermatophyta</taxon>
        <taxon>Magnoliopsida</taxon>
        <taxon>eudicotyledons</taxon>
        <taxon>Gunneridae</taxon>
        <taxon>Pentapetalae</taxon>
        <taxon>asterids</taxon>
        <taxon>Ericales</taxon>
        <taxon>Ericaceae</taxon>
        <taxon>Vaccinioideae</taxon>
        <taxon>Vaccinieae</taxon>
        <taxon>Vaccinium</taxon>
    </lineage>
</organism>
<evidence type="ECO:0000313" key="2">
    <source>
        <dbReference type="Proteomes" id="UP000828048"/>
    </source>
</evidence>
<keyword evidence="2" id="KW-1185">Reference proteome</keyword>
<comment type="caution">
    <text evidence="1">The sequence shown here is derived from an EMBL/GenBank/DDBJ whole genome shotgun (WGS) entry which is preliminary data.</text>
</comment>
<reference evidence="1 2" key="1">
    <citation type="journal article" date="2021" name="Hortic Res">
        <title>High-quality reference genome and annotation aids understanding of berry development for evergreen blueberry (Vaccinium darrowii).</title>
        <authorList>
            <person name="Yu J."/>
            <person name="Hulse-Kemp A.M."/>
            <person name="Babiker E."/>
            <person name="Staton M."/>
        </authorList>
    </citation>
    <scope>NUCLEOTIDE SEQUENCE [LARGE SCALE GENOMIC DNA]</scope>
    <source>
        <strain evidence="2">cv. NJ 8807/NJ 8810</strain>
        <tissue evidence="1">Young leaf</tissue>
    </source>
</reference>
<dbReference type="Proteomes" id="UP000828048">
    <property type="component" value="Chromosome 10"/>
</dbReference>